<evidence type="ECO:0000256" key="10">
    <source>
        <dbReference type="SAM" id="MobiDB-lite"/>
    </source>
</evidence>
<evidence type="ECO:0000313" key="13">
    <source>
        <dbReference type="Proteomes" id="UP001174909"/>
    </source>
</evidence>
<feature type="compositionally biased region" description="Low complexity" evidence="10">
    <location>
        <begin position="595"/>
        <end position="610"/>
    </location>
</feature>
<evidence type="ECO:0000313" key="12">
    <source>
        <dbReference type="EMBL" id="CAI7995470.1"/>
    </source>
</evidence>
<accession>A0AA35QX19</accession>
<evidence type="ECO:0000256" key="3">
    <source>
        <dbReference type="ARBA" id="ARBA00022679"/>
    </source>
</evidence>
<dbReference type="Gene3D" id="1.10.510.10">
    <property type="entry name" value="Transferase(Phosphotransferase) domain 1"/>
    <property type="match status" value="1"/>
</dbReference>
<evidence type="ECO:0000256" key="1">
    <source>
        <dbReference type="ARBA" id="ARBA00012513"/>
    </source>
</evidence>
<dbReference type="FunFam" id="3.30.200.20:FF:000003">
    <property type="entry name" value="Non-specific serine/threonine protein kinase"/>
    <property type="match status" value="1"/>
</dbReference>
<comment type="catalytic activity">
    <reaction evidence="8">
        <text>L-seryl-[protein] + ATP = O-phospho-L-seryl-[protein] + ADP + H(+)</text>
        <dbReference type="Rhea" id="RHEA:17989"/>
        <dbReference type="Rhea" id="RHEA-COMP:9863"/>
        <dbReference type="Rhea" id="RHEA-COMP:11604"/>
        <dbReference type="ChEBI" id="CHEBI:15378"/>
        <dbReference type="ChEBI" id="CHEBI:29999"/>
        <dbReference type="ChEBI" id="CHEBI:30616"/>
        <dbReference type="ChEBI" id="CHEBI:83421"/>
        <dbReference type="ChEBI" id="CHEBI:456216"/>
        <dbReference type="EC" id="2.7.11.1"/>
    </reaction>
</comment>
<proteinExistence type="predicted"/>
<dbReference type="Pfam" id="PF00069">
    <property type="entry name" value="Pkinase"/>
    <property type="match status" value="1"/>
</dbReference>
<comment type="caution">
    <text evidence="12">The sequence shown here is derived from an EMBL/GenBank/DDBJ whole genome shotgun (WGS) entry which is preliminary data.</text>
</comment>
<evidence type="ECO:0000256" key="2">
    <source>
        <dbReference type="ARBA" id="ARBA00022527"/>
    </source>
</evidence>
<feature type="region of interest" description="Disordered" evidence="10">
    <location>
        <begin position="530"/>
        <end position="561"/>
    </location>
</feature>
<reference evidence="12" key="1">
    <citation type="submission" date="2023-03" db="EMBL/GenBank/DDBJ databases">
        <authorList>
            <person name="Steffen K."/>
            <person name="Cardenas P."/>
        </authorList>
    </citation>
    <scope>NUCLEOTIDE SEQUENCE</scope>
</reference>
<dbReference type="GO" id="GO:0005524">
    <property type="term" value="F:ATP binding"/>
    <property type="evidence" value="ECO:0007669"/>
    <property type="project" value="UniProtKB-UniRule"/>
</dbReference>
<evidence type="ECO:0000259" key="11">
    <source>
        <dbReference type="PROSITE" id="PS50011"/>
    </source>
</evidence>
<dbReference type="InterPro" id="IPR017441">
    <property type="entry name" value="Protein_kinase_ATP_BS"/>
</dbReference>
<dbReference type="PANTHER" id="PTHR24346:SF79">
    <property type="entry name" value="PROTEIN KINASE DOMAIN-CONTAINING PROTEIN"/>
    <property type="match status" value="1"/>
</dbReference>
<dbReference type="GO" id="GO:0005737">
    <property type="term" value="C:cytoplasm"/>
    <property type="evidence" value="ECO:0007669"/>
    <property type="project" value="TreeGrafter"/>
</dbReference>
<dbReference type="InterPro" id="IPR008271">
    <property type="entry name" value="Ser/Thr_kinase_AS"/>
</dbReference>
<dbReference type="InterPro" id="IPR011009">
    <property type="entry name" value="Kinase-like_dom_sf"/>
</dbReference>
<dbReference type="EC" id="2.7.11.1" evidence="1"/>
<dbReference type="InterPro" id="IPR000719">
    <property type="entry name" value="Prot_kinase_dom"/>
</dbReference>
<feature type="domain" description="Protein kinase" evidence="11">
    <location>
        <begin position="85"/>
        <end position="345"/>
    </location>
</feature>
<evidence type="ECO:0000256" key="5">
    <source>
        <dbReference type="ARBA" id="ARBA00022777"/>
    </source>
</evidence>
<feature type="compositionally biased region" description="Basic residues" evidence="10">
    <location>
        <begin position="662"/>
        <end position="671"/>
    </location>
</feature>
<gene>
    <name evidence="12" type="ORF">GBAR_LOCUS1695</name>
</gene>
<dbReference type="GO" id="GO:0004674">
    <property type="term" value="F:protein serine/threonine kinase activity"/>
    <property type="evidence" value="ECO:0007669"/>
    <property type="project" value="UniProtKB-KW"/>
</dbReference>
<feature type="region of interest" description="Disordered" evidence="10">
    <location>
        <begin position="427"/>
        <end position="452"/>
    </location>
</feature>
<name>A0AA35QX19_GEOBA</name>
<dbReference type="PANTHER" id="PTHR24346">
    <property type="entry name" value="MAP/MICROTUBULE AFFINITY-REGULATING KINASE"/>
    <property type="match status" value="1"/>
</dbReference>
<feature type="compositionally biased region" description="Polar residues" evidence="10">
    <location>
        <begin position="580"/>
        <end position="592"/>
    </location>
</feature>
<dbReference type="FunFam" id="1.10.510.10:FF:000391">
    <property type="entry name" value="Hormonally up-regulated neu tumor-associated kinase"/>
    <property type="match status" value="1"/>
</dbReference>
<dbReference type="GO" id="GO:0035556">
    <property type="term" value="P:intracellular signal transduction"/>
    <property type="evidence" value="ECO:0007669"/>
    <property type="project" value="TreeGrafter"/>
</dbReference>
<keyword evidence="3" id="KW-0808">Transferase</keyword>
<keyword evidence="6 9" id="KW-0067">ATP-binding</keyword>
<feature type="region of interest" description="Disordered" evidence="10">
    <location>
        <begin position="1"/>
        <end position="60"/>
    </location>
</feature>
<keyword evidence="2" id="KW-0723">Serine/threonine-protein kinase</keyword>
<dbReference type="PROSITE" id="PS50011">
    <property type="entry name" value="PROTEIN_KINASE_DOM"/>
    <property type="match status" value="1"/>
</dbReference>
<keyword evidence="5 12" id="KW-0418">Kinase</keyword>
<evidence type="ECO:0000256" key="8">
    <source>
        <dbReference type="ARBA" id="ARBA00048679"/>
    </source>
</evidence>
<dbReference type="AlphaFoldDB" id="A0AA35QX19"/>
<keyword evidence="4 9" id="KW-0547">Nucleotide-binding</keyword>
<organism evidence="12 13">
    <name type="scientific">Geodia barretti</name>
    <name type="common">Barrett's horny sponge</name>
    <dbReference type="NCBI Taxonomy" id="519541"/>
    <lineage>
        <taxon>Eukaryota</taxon>
        <taxon>Metazoa</taxon>
        <taxon>Porifera</taxon>
        <taxon>Demospongiae</taxon>
        <taxon>Heteroscleromorpha</taxon>
        <taxon>Tetractinellida</taxon>
        <taxon>Astrophorina</taxon>
        <taxon>Geodiidae</taxon>
        <taxon>Geodia</taxon>
    </lineage>
</organism>
<keyword evidence="13" id="KW-1185">Reference proteome</keyword>
<dbReference type="EMBL" id="CASHTH010000247">
    <property type="protein sequence ID" value="CAI7995470.1"/>
    <property type="molecule type" value="Genomic_DNA"/>
</dbReference>
<dbReference type="PROSITE" id="PS00108">
    <property type="entry name" value="PROTEIN_KINASE_ST"/>
    <property type="match status" value="1"/>
</dbReference>
<feature type="compositionally biased region" description="Polar residues" evidence="10">
    <location>
        <begin position="24"/>
        <end position="36"/>
    </location>
</feature>
<dbReference type="PROSITE" id="PS00107">
    <property type="entry name" value="PROTEIN_KINASE_ATP"/>
    <property type="match status" value="1"/>
</dbReference>
<dbReference type="Proteomes" id="UP001174909">
    <property type="component" value="Unassembled WGS sequence"/>
</dbReference>
<evidence type="ECO:0000256" key="9">
    <source>
        <dbReference type="PROSITE-ProRule" id="PRU10141"/>
    </source>
</evidence>
<feature type="region of interest" description="Disordered" evidence="10">
    <location>
        <begin position="637"/>
        <end position="689"/>
    </location>
</feature>
<feature type="region of interest" description="Disordered" evidence="10">
    <location>
        <begin position="577"/>
        <end position="614"/>
    </location>
</feature>
<dbReference type="SUPFAM" id="SSF56112">
    <property type="entry name" value="Protein kinase-like (PK-like)"/>
    <property type="match status" value="1"/>
</dbReference>
<dbReference type="SMART" id="SM00220">
    <property type="entry name" value="S_TKc"/>
    <property type="match status" value="1"/>
</dbReference>
<evidence type="ECO:0000256" key="7">
    <source>
        <dbReference type="ARBA" id="ARBA00047899"/>
    </source>
</evidence>
<evidence type="ECO:0000256" key="6">
    <source>
        <dbReference type="ARBA" id="ARBA00022840"/>
    </source>
</evidence>
<protein>
    <recommendedName>
        <fullName evidence="1">non-specific serine/threonine protein kinase</fullName>
        <ecNumber evidence="1">2.7.11.1</ecNumber>
    </recommendedName>
</protein>
<comment type="catalytic activity">
    <reaction evidence="7">
        <text>L-threonyl-[protein] + ATP = O-phospho-L-threonyl-[protein] + ADP + H(+)</text>
        <dbReference type="Rhea" id="RHEA:46608"/>
        <dbReference type="Rhea" id="RHEA-COMP:11060"/>
        <dbReference type="Rhea" id="RHEA-COMP:11605"/>
        <dbReference type="ChEBI" id="CHEBI:15378"/>
        <dbReference type="ChEBI" id="CHEBI:30013"/>
        <dbReference type="ChEBI" id="CHEBI:30616"/>
        <dbReference type="ChEBI" id="CHEBI:61977"/>
        <dbReference type="ChEBI" id="CHEBI:456216"/>
        <dbReference type="EC" id="2.7.11.1"/>
    </reaction>
</comment>
<sequence>MSTATAERGSERKRHRRTTDEEASNWTLGQSFNAGQRSEPVRTGGEEDRSSDLPPPPPFISKLPAAVANVEDVRSYLHSKRVTNYLVGSTLGEGSFAKVKEGFHVLVGEKVAVKIIDKKKAQKDSYVNKNFRREAKLLQMVHHPNILQLLEVVETDNSYYLITELCSGGELMEHIYKERQLSEEETRRYMRQMVSAVDHMHRAGIIHRDLKVENLLLDTQGTVKIIDFGLSNEEFTLDEGQRVHCSTQCGSPAYAAPELLGHKYYGPEVDIWSLGVNMYAMLTGCLPYTVEPFNITALHAKMLENKMNPIPSNLSPECTDLLHGLLTSDPASRIKMPAIMSHPWIAANGSSTLKPHPYPNKLSANDINEDIVEHMVHVLKLKEREEEVTAELLTDRACALSAVYYLLQARLDRYNLSKANVKLKKKSKYEVPNGHRPPSRDYDCHSTISHPVRGGRENKVQLRPVTRQKAPGGGEGVDGGSRLRERRKTLPSELLQADIDKLCQSDNLPPLQKKTGTLPRSLRKNAVLAQRGPHGTAALPRPMTHLNPVRPPPIFPTSISHPRDLNKLRQEMNRHAWVSQPPSQASLTGSKRQTSRPASRQPSAASSKQSNRLSCPDYYDDLEFHEVESIASSSRQNYGLNKAPHSTADGVHFPSLAPHSNRGNHQRSRSHEHREHTSPVKHPPRTNGHWSPSKQFEFFSKISTSGLLAELSRVAESLNISCTGHKGHTVYLKSQSTKFQVHLDKDSAHSVCRLEFQWLQGGSQERYTRLCSDIFLSLST</sequence>
<feature type="binding site" evidence="9">
    <location>
        <position position="114"/>
    </location>
    <ligand>
        <name>ATP</name>
        <dbReference type="ChEBI" id="CHEBI:30616"/>
    </ligand>
</feature>
<evidence type="ECO:0000256" key="4">
    <source>
        <dbReference type="ARBA" id="ARBA00022741"/>
    </source>
</evidence>